<name>A0AAF0GLZ4_LATSK</name>
<dbReference type="AlphaFoldDB" id="A0AAF0GLZ4"/>
<dbReference type="InterPro" id="IPR027994">
    <property type="entry name" value="WxL_dom"/>
</dbReference>
<feature type="region of interest" description="Disordered" evidence="1">
    <location>
        <begin position="33"/>
        <end position="81"/>
    </location>
</feature>
<organism evidence="4 5">
    <name type="scientific">Latilactobacillus sakei</name>
    <name type="common">Lactobacillus sakei</name>
    <dbReference type="NCBI Taxonomy" id="1599"/>
    <lineage>
        <taxon>Bacteria</taxon>
        <taxon>Bacillati</taxon>
        <taxon>Bacillota</taxon>
        <taxon>Bacilli</taxon>
        <taxon>Lactobacillales</taxon>
        <taxon>Lactobacillaceae</taxon>
        <taxon>Latilactobacillus</taxon>
    </lineage>
</organism>
<protein>
    <submittedName>
        <fullName evidence="4">WxL domain-containing protein</fullName>
    </submittedName>
</protein>
<feature type="signal peptide" evidence="2">
    <location>
        <begin position="1"/>
        <end position="29"/>
    </location>
</feature>
<accession>A0AAF0GLZ4</accession>
<evidence type="ECO:0000313" key="4">
    <source>
        <dbReference type="EMBL" id="WGI18524.1"/>
    </source>
</evidence>
<dbReference type="Proteomes" id="UP001179858">
    <property type="component" value="Chromosome"/>
</dbReference>
<dbReference type="Pfam" id="PF13731">
    <property type="entry name" value="WxL"/>
    <property type="match status" value="1"/>
</dbReference>
<feature type="chain" id="PRO_5041971196" evidence="2">
    <location>
        <begin position="30"/>
        <end position="611"/>
    </location>
</feature>
<reference evidence="4" key="1">
    <citation type="submission" date="2023-04" db="EMBL/GenBank/DDBJ databases">
        <title>Novel strain of Lactilactobacillus sakei and use thereof.</title>
        <authorList>
            <person name="Kim S.Y."/>
        </authorList>
    </citation>
    <scope>NUCLEOTIDE SEQUENCE</scope>
    <source>
        <strain evidence="4">HUP1</strain>
    </source>
</reference>
<sequence length="611" mass="65876">MQIKRLIYVSLAAMMLSGSLINVPDHAWAAESESATSVSETEKETSTESIDVNTKKPATSEQAPTSRSAEPVGTPSNADKPSKDGWSFLLTILRRGFSRQPQEEDYFALQDIDKAKFSGMSILTNLGNGLGKDITVRRWHWDASQNNWVEDKKQPKAKTGLSLIMGSLGFLDINDYALNKSGNLGVGTYYYQFSFSDGIWPLNKTFYSDLAKVGITPEPKPAKSINADTDNADGTPKVIYSDVDYGARAIIDPVDSTDDITWQAASAKDLLKFTPSNGRKTSLMAGNGEVGSDKQYVPDSYYVNQVNRDPNVPGIPANFKIAAGNVAANKDVYVGGLPAYNRAMDAGGSWSVGGLSDLVKATGATSAWHYAWRFMDSTGKTIELPANSGVTNSSGDINNLANLNTAQPLTFAKDSQFMKQAAAATASGKRYQAQLTLTTSVDSEEESSKKAEKVVVVSNKAELQVEPSLGKLTLDQVPNFRFGNVLAKDVYKGTNTQNQPYEVSDTLKITDTRVNPGWKLTAKMTKMASKAGHRLNTTTVNMSGLPGGANLGLVDNNSETTIASTKLSNAWQVTGNLLMTANPDLQIESGENFSSDITWTLNNTQPEVPAA</sequence>
<evidence type="ECO:0000256" key="2">
    <source>
        <dbReference type="SAM" id="SignalP"/>
    </source>
</evidence>
<proteinExistence type="predicted"/>
<gene>
    <name evidence="4" type="ORF">QBD03_07125</name>
</gene>
<feature type="compositionally biased region" description="Polar residues" evidence="1">
    <location>
        <begin position="50"/>
        <end position="79"/>
    </location>
</feature>
<keyword evidence="2" id="KW-0732">Signal</keyword>
<evidence type="ECO:0000256" key="1">
    <source>
        <dbReference type="SAM" id="MobiDB-lite"/>
    </source>
</evidence>
<feature type="domain" description="WxL" evidence="3">
    <location>
        <begin position="466"/>
        <end position="576"/>
    </location>
</feature>
<evidence type="ECO:0000313" key="5">
    <source>
        <dbReference type="Proteomes" id="UP001179858"/>
    </source>
</evidence>
<dbReference type="EMBL" id="CP122959">
    <property type="protein sequence ID" value="WGI18524.1"/>
    <property type="molecule type" value="Genomic_DNA"/>
</dbReference>
<evidence type="ECO:0000259" key="3">
    <source>
        <dbReference type="Pfam" id="PF13731"/>
    </source>
</evidence>
<dbReference type="RefSeq" id="WP_280102601.1">
    <property type="nucleotide sequence ID" value="NZ_CP122959.1"/>
</dbReference>